<dbReference type="InterPro" id="IPR019734">
    <property type="entry name" value="TPR_rpt"/>
</dbReference>
<accession>A0ABW8TGJ5</accession>
<keyword evidence="3" id="KW-0808">Transferase</keyword>
<name>A0ABW8TGJ5_9CLOT</name>
<dbReference type="PANTHER" id="PTHR43685">
    <property type="entry name" value="GLYCOSYLTRANSFERASE"/>
    <property type="match status" value="1"/>
</dbReference>
<dbReference type="Gene3D" id="3.90.550.10">
    <property type="entry name" value="Spore Coat Polysaccharide Biosynthesis Protein SpsA, Chain A"/>
    <property type="match status" value="1"/>
</dbReference>
<feature type="repeat" description="TPR" evidence="1">
    <location>
        <begin position="317"/>
        <end position="350"/>
    </location>
</feature>
<feature type="domain" description="Glycosyltransferase 2-like" evidence="2">
    <location>
        <begin position="4"/>
        <end position="111"/>
    </location>
</feature>
<feature type="repeat" description="TPR" evidence="1">
    <location>
        <begin position="283"/>
        <end position="316"/>
    </location>
</feature>
<dbReference type="GO" id="GO:0016757">
    <property type="term" value="F:glycosyltransferase activity"/>
    <property type="evidence" value="ECO:0007669"/>
    <property type="project" value="UniProtKB-KW"/>
</dbReference>
<dbReference type="InterPro" id="IPR001173">
    <property type="entry name" value="Glyco_trans_2-like"/>
</dbReference>
<dbReference type="RefSeq" id="WP_406788294.1">
    <property type="nucleotide sequence ID" value="NZ_JBJIAA010000011.1"/>
</dbReference>
<dbReference type="SUPFAM" id="SSF48452">
    <property type="entry name" value="TPR-like"/>
    <property type="match status" value="1"/>
</dbReference>
<dbReference type="Gene3D" id="1.25.40.10">
    <property type="entry name" value="Tetratricopeptide repeat domain"/>
    <property type="match status" value="1"/>
</dbReference>
<evidence type="ECO:0000259" key="2">
    <source>
        <dbReference type="Pfam" id="PF00535"/>
    </source>
</evidence>
<proteinExistence type="predicted"/>
<protein>
    <submittedName>
        <fullName evidence="3">Glycosyltransferase</fullName>
        <ecNumber evidence="3">2.4.-.-</ecNumber>
    </submittedName>
</protein>
<keyword evidence="3" id="KW-0328">Glycosyltransferase</keyword>
<evidence type="ECO:0000256" key="1">
    <source>
        <dbReference type="PROSITE-ProRule" id="PRU00339"/>
    </source>
</evidence>
<dbReference type="SUPFAM" id="SSF53448">
    <property type="entry name" value="Nucleotide-diphospho-sugar transferases"/>
    <property type="match status" value="1"/>
</dbReference>
<keyword evidence="1" id="KW-0802">TPR repeat</keyword>
<dbReference type="PANTHER" id="PTHR43685:SF2">
    <property type="entry name" value="GLYCOSYLTRANSFERASE 2-LIKE DOMAIN-CONTAINING PROTEIN"/>
    <property type="match status" value="1"/>
</dbReference>
<evidence type="ECO:0000313" key="4">
    <source>
        <dbReference type="Proteomes" id="UP001623592"/>
    </source>
</evidence>
<dbReference type="Proteomes" id="UP001623592">
    <property type="component" value="Unassembled WGS sequence"/>
</dbReference>
<dbReference type="EC" id="2.4.-.-" evidence="3"/>
<dbReference type="SMART" id="SM00028">
    <property type="entry name" value="TPR"/>
    <property type="match status" value="2"/>
</dbReference>
<keyword evidence="4" id="KW-1185">Reference proteome</keyword>
<organism evidence="3 4">
    <name type="scientific">Clostridium neuense</name>
    <dbReference type="NCBI Taxonomy" id="1728934"/>
    <lineage>
        <taxon>Bacteria</taxon>
        <taxon>Bacillati</taxon>
        <taxon>Bacillota</taxon>
        <taxon>Clostridia</taxon>
        <taxon>Eubacteriales</taxon>
        <taxon>Clostridiaceae</taxon>
        <taxon>Clostridium</taxon>
    </lineage>
</organism>
<gene>
    <name evidence="3" type="ORF">ACJDT4_14565</name>
</gene>
<dbReference type="InterPro" id="IPR029044">
    <property type="entry name" value="Nucleotide-diphossugar_trans"/>
</dbReference>
<sequence>MKISVIIPCYNCEKFIEETVESVLQQSILPIEIILVNDNSLDGTLKILYKLSKKNNRVKIFDFKANMGVSFCRNYAVSQSNGDYIMFLDSDDLALPNLIEESQKKLNKLNYEFNDEYMMSYCSYIQIDEGGNIISEEMRGIQAEPQEILGYEFLRNYISTSGVILKKEAFYKACKFNEKLTYAEDWDLWLRVAQIGGFCYIDKPLIKVRRRNNSLSSNLKNMQIGESTILKQYNIDFIENAINKRKLPKYINVCDFVSMMFRLGNYDEGFKRLEELSGNYEYYNIYFLLGLYYIKNRQIDLALDNFFKTIELKEHNGAALNNIGALYILKKNFKDGIKFLDRALLYFPNYMDANYNLSLLNSKKDNINFEDVKFTWRELRESLVRYS</sequence>
<dbReference type="Pfam" id="PF00535">
    <property type="entry name" value="Glycos_transf_2"/>
    <property type="match status" value="1"/>
</dbReference>
<dbReference type="PROSITE" id="PS50005">
    <property type="entry name" value="TPR"/>
    <property type="match status" value="2"/>
</dbReference>
<dbReference type="InterPro" id="IPR011990">
    <property type="entry name" value="TPR-like_helical_dom_sf"/>
</dbReference>
<dbReference type="EMBL" id="JBJIAA010000011">
    <property type="protein sequence ID" value="MFL0251643.1"/>
    <property type="molecule type" value="Genomic_DNA"/>
</dbReference>
<reference evidence="3 4" key="1">
    <citation type="submission" date="2024-11" db="EMBL/GenBank/DDBJ databases">
        <authorList>
            <person name="Heng Y.C."/>
            <person name="Lim A.C.H."/>
            <person name="Lee J.K.Y."/>
            <person name="Kittelmann S."/>
        </authorList>
    </citation>
    <scope>NUCLEOTIDE SEQUENCE [LARGE SCALE GENOMIC DNA]</scope>
    <source>
        <strain evidence="3 4">WILCCON 0114</strain>
    </source>
</reference>
<comment type="caution">
    <text evidence="3">The sequence shown here is derived from an EMBL/GenBank/DDBJ whole genome shotgun (WGS) entry which is preliminary data.</text>
</comment>
<dbReference type="InterPro" id="IPR050834">
    <property type="entry name" value="Glycosyltransf_2"/>
</dbReference>
<evidence type="ECO:0000313" key="3">
    <source>
        <dbReference type="EMBL" id="MFL0251643.1"/>
    </source>
</evidence>